<reference evidence="1 2" key="1">
    <citation type="submission" date="2015-04" db="EMBL/GenBank/DDBJ databases">
        <authorList>
            <person name="Syromyatnikov M.Y."/>
            <person name="Popov V.N."/>
        </authorList>
    </citation>
    <scope>NUCLEOTIDE SEQUENCE [LARGE SCALE GENOMIC DNA]</scope>
</reference>
<proteinExistence type="predicted"/>
<sequence>MSRINTAERQKKMRKKVIACIRQQTRMKINEYKMNIYEVFLSCGLSLLRCQKSNLYFTFPLTGNGYRIEICIRHLQLYTEVANITDMRAKHYDMTLILLLMAKEYRMIDFDYKWWTEMCVDT</sequence>
<name>A0A1J1IM77_9DIPT</name>
<evidence type="ECO:0000313" key="2">
    <source>
        <dbReference type="Proteomes" id="UP000183832"/>
    </source>
</evidence>
<protein>
    <submittedName>
        <fullName evidence="1">CLUMA_CG013928, isoform A</fullName>
    </submittedName>
</protein>
<dbReference type="AlphaFoldDB" id="A0A1J1IM77"/>
<dbReference type="Proteomes" id="UP000183832">
    <property type="component" value="Unassembled WGS sequence"/>
</dbReference>
<keyword evidence="2" id="KW-1185">Reference proteome</keyword>
<dbReference type="EMBL" id="CVRI01000054">
    <property type="protein sequence ID" value="CRL00668.1"/>
    <property type="molecule type" value="Genomic_DNA"/>
</dbReference>
<accession>A0A1J1IM77</accession>
<gene>
    <name evidence="1" type="ORF">CLUMA_CG013928</name>
</gene>
<organism evidence="1 2">
    <name type="scientific">Clunio marinus</name>
    <dbReference type="NCBI Taxonomy" id="568069"/>
    <lineage>
        <taxon>Eukaryota</taxon>
        <taxon>Metazoa</taxon>
        <taxon>Ecdysozoa</taxon>
        <taxon>Arthropoda</taxon>
        <taxon>Hexapoda</taxon>
        <taxon>Insecta</taxon>
        <taxon>Pterygota</taxon>
        <taxon>Neoptera</taxon>
        <taxon>Endopterygota</taxon>
        <taxon>Diptera</taxon>
        <taxon>Nematocera</taxon>
        <taxon>Chironomoidea</taxon>
        <taxon>Chironomidae</taxon>
        <taxon>Clunio</taxon>
    </lineage>
</organism>
<evidence type="ECO:0000313" key="1">
    <source>
        <dbReference type="EMBL" id="CRL00668.1"/>
    </source>
</evidence>